<dbReference type="Proteomes" id="UP000318709">
    <property type="component" value="Chromosome"/>
</dbReference>
<keyword evidence="1" id="KW-0175">Coiled coil</keyword>
<gene>
    <name evidence="3" type="ORF">E3E12_04235</name>
</gene>
<organism evidence="3 4">
    <name type="scientific">Formicincola oecophyllae</name>
    <dbReference type="NCBI Taxonomy" id="2558361"/>
    <lineage>
        <taxon>Bacteria</taxon>
        <taxon>Pseudomonadati</taxon>
        <taxon>Pseudomonadota</taxon>
        <taxon>Alphaproteobacteria</taxon>
        <taxon>Acetobacterales</taxon>
        <taxon>Acetobacteraceae</taxon>
        <taxon>Formicincola</taxon>
    </lineage>
</organism>
<dbReference type="AlphaFoldDB" id="A0A4Y6UBP0"/>
<feature type="coiled-coil region" evidence="1">
    <location>
        <begin position="211"/>
        <end position="252"/>
    </location>
</feature>
<evidence type="ECO:0000256" key="1">
    <source>
        <dbReference type="SAM" id="Coils"/>
    </source>
</evidence>
<evidence type="ECO:0000259" key="2">
    <source>
        <dbReference type="Pfam" id="PF13514"/>
    </source>
</evidence>
<dbReference type="PANTHER" id="PTHR41259:SF1">
    <property type="entry name" value="DOUBLE-STRAND BREAK REPAIR RAD50 ATPASE, PUTATIVE-RELATED"/>
    <property type="match status" value="1"/>
</dbReference>
<dbReference type="Pfam" id="PF13514">
    <property type="entry name" value="AAA_27"/>
    <property type="match status" value="1"/>
</dbReference>
<sequence>MTRLRLQSLDLLRYGHFENRTLEFHQHLGRNGQKRDFQVIYGPNEAGKSTTRRALEEWMFGFNHHIDERATFNFEAGQLRVGAHAALNGGAALGSIRRRSNRATLYQPDDATQQDEGFLLQALNGLDREHYRQIWSLTGRRLRAGGELLAKLADHGTGQLLAMRLGGLDVPGILESINRKRLALWKERGQNQPIAQHLKDLAIVKKEVRQLLLSEEKLASAEEAVATTEERREALQAQQRDLASKRQAFQERLTLYPKALACRAAQQKVRSLPVPLLTAEQVGTLNTHLQHWDSMRQKETEALENLQKQQLLCNALPAVDNVVESAPLLQDLLREAKSAPAEQEGLEALQQEAAGLEHRQAIVARQLGLAPPFPLPNPDAFEGLEGQAQAIVDNQRNMARLETMLDNPGVVQATVQPQSEPTSQEELLQQKALAEQWLSKADSLSEDLQQATLAELNQQWESLKRKLAPLPLGPLSNAASLRASLQSLTLPGADECEMLRTQQRQQHADLARAQESLQQTQHQLEQLHHEQQAVLQGAVPITPERIAKARTARNQILARFLHQPSAATAADLMQAVNNCDSLVDGALMQNQHQGQLQDLSRRIKQSELARRQAQEKLTLLQKSMQHYQNQWAERLQEGGLGAWANVSNSLEQIPAWRLALQEALTFLANVIEWQHVLEQGQAFLVHLGASSVAPVPLEATPPLLAMRSAVAARTHAVANALEHKRELALEQRTQRQLNQQHRKEWSVSKSLGHQLNQAWLKSCAQRGLPAQMQAQDYQSWLNLARLTTALERNKEAQKAKRKRLNHFHALRQDMLKQYQAADLATLQQRLEKAQDQSRDRHAALGALENLRGLHGLHVQKSQQAANMLRQALKPLAATLPDAPQWTEHQLRAALADSSLHHQAQSLREGAYRELAAACPPSWSCPQADSQAFLSWLDDILAQPADVLTVEQANLDEDIRALNIPLEEARRAVWESQQKLKELRQAPGTAELEQKRVNLQALLVEETREWAKLTVQHHLLQELMRQEREASHRPFLDSASHYFAQLTKQGGKSSYTHVEMDEVAGSLKACPGQGRPVAIDHLSTGTRDQLFLALRLADLKVNHIDKGQALPFVADDLFVQFDAERTQAAFEVLAAFSSQTQVLLFTHHQPPCDVEALGGNLITL</sequence>
<dbReference type="SUPFAM" id="SSF52540">
    <property type="entry name" value="P-loop containing nucleoside triphosphate hydrolases"/>
    <property type="match status" value="1"/>
</dbReference>
<feature type="domain" description="YhaN AAA" evidence="2">
    <location>
        <begin position="5"/>
        <end position="217"/>
    </location>
</feature>
<dbReference type="Gene3D" id="3.40.50.300">
    <property type="entry name" value="P-loop containing nucleotide triphosphate hydrolases"/>
    <property type="match status" value="2"/>
</dbReference>
<dbReference type="RefSeq" id="WP_141443242.1">
    <property type="nucleotide sequence ID" value="NZ_CP038231.1"/>
</dbReference>
<dbReference type="InterPro" id="IPR027417">
    <property type="entry name" value="P-loop_NTPase"/>
</dbReference>
<reference evidence="3 4" key="1">
    <citation type="submission" date="2019-03" db="EMBL/GenBank/DDBJ databases">
        <title>The complete genome sequence of Swingsia_sp. F3b2 LMG30590(T).</title>
        <authorList>
            <person name="Chua K.-O."/>
            <person name="Chan K.-G."/>
            <person name="See-Too W.-S."/>
        </authorList>
    </citation>
    <scope>NUCLEOTIDE SEQUENCE [LARGE SCALE GENOMIC DNA]</scope>
    <source>
        <strain evidence="3 4">F3b2</strain>
    </source>
</reference>
<evidence type="ECO:0000313" key="3">
    <source>
        <dbReference type="EMBL" id="QDH13535.1"/>
    </source>
</evidence>
<dbReference type="EMBL" id="CP038231">
    <property type="protein sequence ID" value="QDH13535.1"/>
    <property type="molecule type" value="Genomic_DNA"/>
</dbReference>
<keyword evidence="4" id="KW-1185">Reference proteome</keyword>
<evidence type="ECO:0000313" key="4">
    <source>
        <dbReference type="Proteomes" id="UP000318709"/>
    </source>
</evidence>
<proteinExistence type="predicted"/>
<dbReference type="KEGG" id="swf:E3E12_04235"/>
<name>A0A4Y6UBP0_9PROT</name>
<dbReference type="OrthoDB" id="9764467at2"/>
<protein>
    <submittedName>
        <fullName evidence="3">AAA family ATPase</fullName>
    </submittedName>
</protein>
<dbReference type="PANTHER" id="PTHR41259">
    <property type="entry name" value="DOUBLE-STRAND BREAK REPAIR RAD50 ATPASE, PUTATIVE-RELATED"/>
    <property type="match status" value="1"/>
</dbReference>
<feature type="coiled-coil region" evidence="1">
    <location>
        <begin position="965"/>
        <end position="1008"/>
    </location>
</feature>
<accession>A0A4Y6UBP0</accession>
<feature type="coiled-coil region" evidence="1">
    <location>
        <begin position="589"/>
        <end position="630"/>
    </location>
</feature>
<dbReference type="InterPro" id="IPR038734">
    <property type="entry name" value="YhaN_AAA"/>
</dbReference>